<dbReference type="EMBL" id="CARXXK010000002">
    <property type="protein sequence ID" value="CAI6354570.1"/>
    <property type="molecule type" value="Genomic_DNA"/>
</dbReference>
<accession>A0AAV0WEX5</accession>
<keyword evidence="2" id="KW-1185">Reference proteome</keyword>
<dbReference type="AlphaFoldDB" id="A0AAV0WEX5"/>
<gene>
    <name evidence="1" type="ORF">MEUPH1_LOCUS10550</name>
</gene>
<name>A0AAV0WEX5_9HEMI</name>
<dbReference type="Proteomes" id="UP001160148">
    <property type="component" value="Unassembled WGS sequence"/>
</dbReference>
<comment type="caution">
    <text evidence="1">The sequence shown here is derived from an EMBL/GenBank/DDBJ whole genome shotgun (WGS) entry which is preliminary data.</text>
</comment>
<sequence>MSKRIMSQQSFDIKLITVKRGNLLVLFNNFNYNKNIRYASGEIKWRCNNKYYNAFIKTIGGSNIIYSTLKNSSSDTLCLPISNQILERQEISNCVKKTVEDIRHKPSKYFSKNK</sequence>
<evidence type="ECO:0000313" key="2">
    <source>
        <dbReference type="Proteomes" id="UP001160148"/>
    </source>
</evidence>
<evidence type="ECO:0000313" key="1">
    <source>
        <dbReference type="EMBL" id="CAI6354570.1"/>
    </source>
</evidence>
<organism evidence="1 2">
    <name type="scientific">Macrosiphum euphorbiae</name>
    <name type="common">potato aphid</name>
    <dbReference type="NCBI Taxonomy" id="13131"/>
    <lineage>
        <taxon>Eukaryota</taxon>
        <taxon>Metazoa</taxon>
        <taxon>Ecdysozoa</taxon>
        <taxon>Arthropoda</taxon>
        <taxon>Hexapoda</taxon>
        <taxon>Insecta</taxon>
        <taxon>Pterygota</taxon>
        <taxon>Neoptera</taxon>
        <taxon>Paraneoptera</taxon>
        <taxon>Hemiptera</taxon>
        <taxon>Sternorrhyncha</taxon>
        <taxon>Aphidomorpha</taxon>
        <taxon>Aphidoidea</taxon>
        <taxon>Aphididae</taxon>
        <taxon>Macrosiphini</taxon>
        <taxon>Macrosiphum</taxon>
    </lineage>
</organism>
<dbReference type="Gene3D" id="2.20.25.240">
    <property type="match status" value="1"/>
</dbReference>
<reference evidence="1 2" key="1">
    <citation type="submission" date="2023-01" db="EMBL/GenBank/DDBJ databases">
        <authorList>
            <person name="Whitehead M."/>
        </authorList>
    </citation>
    <scope>NUCLEOTIDE SEQUENCE [LARGE SCALE GENOMIC DNA]</scope>
</reference>
<proteinExistence type="predicted"/>
<protein>
    <submittedName>
        <fullName evidence="1">Uncharacterized protein</fullName>
    </submittedName>
</protein>